<evidence type="ECO:0000313" key="3">
    <source>
        <dbReference type="Proteomes" id="UP000252731"/>
    </source>
</evidence>
<sequence>MCHRTERSHLKGTDRGNSVFGQTGAICAFEQTGIRPKGTNQAYSVRNISPQDPLKIKHLIFFKDQAPRVALDQEAHRNSFLYQGVSGFFSGCSVLFSSLWLKWSVQYSTGSVPSAK</sequence>
<keyword evidence="1" id="KW-0472">Membrane</keyword>
<feature type="transmembrane region" description="Helical" evidence="1">
    <location>
        <begin position="80"/>
        <end position="101"/>
    </location>
</feature>
<reference evidence="2 3" key="1">
    <citation type="submission" date="2018-06" db="EMBL/GenBank/DDBJ databases">
        <title>Freshwater and sediment microbial communities from various areas in North America, analyzing microbe dynamics in response to fracking.</title>
        <authorList>
            <person name="Lamendella R."/>
        </authorList>
    </citation>
    <scope>NUCLEOTIDE SEQUENCE [LARGE SCALE GENOMIC DNA]</scope>
    <source>
        <strain evidence="2 3">14_TX</strain>
    </source>
</reference>
<keyword evidence="1" id="KW-1133">Transmembrane helix</keyword>
<accession>A0A366K0F6</accession>
<name>A0A366K0F6_CYTFI</name>
<keyword evidence="1" id="KW-0812">Transmembrane</keyword>
<keyword evidence="3" id="KW-1185">Reference proteome</keyword>
<dbReference type="EMBL" id="QNSF01000004">
    <property type="protein sequence ID" value="RBP94638.1"/>
    <property type="molecule type" value="Genomic_DNA"/>
</dbReference>
<dbReference type="AlphaFoldDB" id="A0A366K0F6"/>
<proteinExistence type="predicted"/>
<protein>
    <submittedName>
        <fullName evidence="2">Uncharacterized protein</fullName>
    </submittedName>
</protein>
<evidence type="ECO:0000256" key="1">
    <source>
        <dbReference type="SAM" id="Phobius"/>
    </source>
</evidence>
<gene>
    <name evidence="2" type="ORF">DFO70_104279</name>
</gene>
<comment type="caution">
    <text evidence="2">The sequence shown here is derived from an EMBL/GenBank/DDBJ whole genome shotgun (WGS) entry which is preliminary data.</text>
</comment>
<dbReference type="Proteomes" id="UP000252731">
    <property type="component" value="Unassembled WGS sequence"/>
</dbReference>
<evidence type="ECO:0000313" key="2">
    <source>
        <dbReference type="EMBL" id="RBP94638.1"/>
    </source>
</evidence>
<organism evidence="2 3">
    <name type="scientific">Cytobacillus firmus</name>
    <name type="common">Bacillus firmus</name>
    <dbReference type="NCBI Taxonomy" id="1399"/>
    <lineage>
        <taxon>Bacteria</taxon>
        <taxon>Bacillati</taxon>
        <taxon>Bacillota</taxon>
        <taxon>Bacilli</taxon>
        <taxon>Bacillales</taxon>
        <taxon>Bacillaceae</taxon>
        <taxon>Cytobacillus</taxon>
    </lineage>
</organism>